<dbReference type="EMBL" id="CALSBS010000023">
    <property type="protein sequence ID" value="CAH6661451.1"/>
    <property type="molecule type" value="Genomic_DNA"/>
</dbReference>
<feature type="signal peptide" evidence="1">
    <location>
        <begin position="1"/>
        <end position="23"/>
    </location>
</feature>
<name>A0ABN8TF22_9ENTR</name>
<evidence type="ECO:0000313" key="3">
    <source>
        <dbReference type="EMBL" id="CAH6661451.1"/>
    </source>
</evidence>
<evidence type="ECO:0000313" key="4">
    <source>
        <dbReference type="Proteomes" id="UP001152651"/>
    </source>
</evidence>
<accession>A0ABN8TF22</accession>
<dbReference type="InterPro" id="IPR037224">
    <property type="entry name" value="PapC_N_sf"/>
</dbReference>
<evidence type="ECO:0000259" key="2">
    <source>
        <dbReference type="Pfam" id="PF13954"/>
    </source>
</evidence>
<evidence type="ECO:0000256" key="1">
    <source>
        <dbReference type="SAM" id="SignalP"/>
    </source>
</evidence>
<comment type="caution">
    <text evidence="3">The sequence shown here is derived from an EMBL/GenBank/DDBJ whole genome shotgun (WGS) entry which is preliminary data.</text>
</comment>
<protein>
    <recommendedName>
        <fullName evidence="2">PapC N-terminal domain-containing protein</fullName>
    </recommendedName>
</protein>
<feature type="chain" id="PRO_5045904582" description="PapC N-terminal domain-containing protein" evidence="1">
    <location>
        <begin position="24"/>
        <end position="135"/>
    </location>
</feature>
<dbReference type="SUPFAM" id="SSF141729">
    <property type="entry name" value="FimD N-terminal domain-like"/>
    <property type="match status" value="1"/>
</dbReference>
<keyword evidence="1" id="KW-0732">Signal</keyword>
<gene>
    <name evidence="3" type="ORF">FBBNIHIM_20285</name>
</gene>
<sequence length="135" mass="14676">MKLNKIVSAFVLASGVMVFGAQADQGSGVVTFTGSVIDAPCSIAAGDEDQTISLGQVSRLNLKSSTMSELRWLREEQCLDKNSLHGMEIRVDLSKDTLYLSIPQAYIEFTAPNWDPPARLCAGSDRRVALGRELQ</sequence>
<keyword evidence="4" id="KW-1185">Reference proteome</keyword>
<proteinExistence type="predicted"/>
<feature type="domain" description="PapC N-terminal" evidence="2">
    <location>
        <begin position="50"/>
        <end position="123"/>
    </location>
</feature>
<dbReference type="Pfam" id="PF13954">
    <property type="entry name" value="PapC_N"/>
    <property type="match status" value="1"/>
</dbReference>
<dbReference type="Proteomes" id="UP001152651">
    <property type="component" value="Unassembled WGS sequence"/>
</dbReference>
<dbReference type="InterPro" id="IPR025885">
    <property type="entry name" value="PapC_N"/>
</dbReference>
<organism evidence="3 4">
    <name type="scientific">Pseudocitrobacter vendiensis</name>
    <dbReference type="NCBI Taxonomy" id="2488306"/>
    <lineage>
        <taxon>Bacteria</taxon>
        <taxon>Pseudomonadati</taxon>
        <taxon>Pseudomonadota</taxon>
        <taxon>Gammaproteobacteria</taxon>
        <taxon>Enterobacterales</taxon>
        <taxon>Enterobacteriaceae</taxon>
        <taxon>Pseudocitrobacter</taxon>
    </lineage>
</organism>
<reference evidence="3" key="1">
    <citation type="submission" date="2022-05" db="EMBL/GenBank/DDBJ databases">
        <authorList>
            <person name="Blom J."/>
        </authorList>
    </citation>
    <scope>NUCLEOTIDE SEQUENCE</scope>
    <source>
        <strain evidence="3">Type strain: CPO20170097</strain>
    </source>
</reference>
<dbReference type="Gene3D" id="3.10.20.410">
    <property type="match status" value="1"/>
</dbReference>